<keyword evidence="2" id="KW-1185">Reference proteome</keyword>
<evidence type="ECO:0000313" key="1">
    <source>
        <dbReference type="EnsemblPlants" id="OBART11G15490.1"/>
    </source>
</evidence>
<reference evidence="1" key="2">
    <citation type="submission" date="2015-03" db="UniProtKB">
        <authorList>
            <consortium name="EnsemblPlants"/>
        </authorList>
    </citation>
    <scope>IDENTIFICATION</scope>
</reference>
<dbReference type="Proteomes" id="UP000026960">
    <property type="component" value="Chromosome 11"/>
</dbReference>
<dbReference type="HOGENOM" id="CLU_2389645_0_0_1"/>
<name>A0A0D3HMH2_9ORYZ</name>
<sequence>MAAAKVLSGDILEAACPVLTTVRRGQWTMVVDGTSTEDGGGTASGFVVLYGRSKCNNCIRGFWMVMVESRHSSWQQFMVEFHRGGDGAATSSTN</sequence>
<proteinExistence type="predicted"/>
<reference evidence="1" key="1">
    <citation type="journal article" date="2009" name="Rice">
        <title>De Novo Next Generation Sequencing of Plant Genomes.</title>
        <authorList>
            <person name="Rounsley S."/>
            <person name="Marri P.R."/>
            <person name="Yu Y."/>
            <person name="He R."/>
            <person name="Sisneros N."/>
            <person name="Goicoechea J.L."/>
            <person name="Lee S.J."/>
            <person name="Angelova A."/>
            <person name="Kudrna D."/>
            <person name="Luo M."/>
            <person name="Affourtit J."/>
            <person name="Desany B."/>
            <person name="Knight J."/>
            <person name="Niazi F."/>
            <person name="Egholm M."/>
            <person name="Wing R.A."/>
        </authorList>
    </citation>
    <scope>NUCLEOTIDE SEQUENCE [LARGE SCALE GENOMIC DNA]</scope>
    <source>
        <strain evidence="1">cv. IRGC 105608</strain>
    </source>
</reference>
<dbReference type="AlphaFoldDB" id="A0A0D3HMH2"/>
<dbReference type="EnsemblPlants" id="OBART11G15490.1">
    <property type="protein sequence ID" value="OBART11G15490.1"/>
    <property type="gene ID" value="OBART11G15490"/>
</dbReference>
<organism evidence="1">
    <name type="scientific">Oryza barthii</name>
    <dbReference type="NCBI Taxonomy" id="65489"/>
    <lineage>
        <taxon>Eukaryota</taxon>
        <taxon>Viridiplantae</taxon>
        <taxon>Streptophyta</taxon>
        <taxon>Embryophyta</taxon>
        <taxon>Tracheophyta</taxon>
        <taxon>Spermatophyta</taxon>
        <taxon>Magnoliopsida</taxon>
        <taxon>Liliopsida</taxon>
        <taxon>Poales</taxon>
        <taxon>Poaceae</taxon>
        <taxon>BOP clade</taxon>
        <taxon>Oryzoideae</taxon>
        <taxon>Oryzeae</taxon>
        <taxon>Oryzinae</taxon>
        <taxon>Oryza</taxon>
    </lineage>
</organism>
<evidence type="ECO:0000313" key="2">
    <source>
        <dbReference type="Proteomes" id="UP000026960"/>
    </source>
</evidence>
<accession>A0A0D3HMH2</accession>
<dbReference type="PaxDb" id="65489-OBART11G15490.1"/>
<protein>
    <submittedName>
        <fullName evidence="1">Uncharacterized protein</fullName>
    </submittedName>
</protein>
<dbReference type="Gramene" id="OBART11G15490.1">
    <property type="protein sequence ID" value="OBART11G15490.1"/>
    <property type="gene ID" value="OBART11G15490"/>
</dbReference>